<dbReference type="Proteomes" id="UP000831327">
    <property type="component" value="Chromosome"/>
</dbReference>
<evidence type="ECO:0000256" key="7">
    <source>
        <dbReference type="ARBA" id="ARBA00023136"/>
    </source>
</evidence>
<dbReference type="EMBL" id="AP025637">
    <property type="protein sequence ID" value="BDG70727.1"/>
    <property type="molecule type" value="Genomic_DNA"/>
</dbReference>
<dbReference type="PANTHER" id="PTHR34702">
    <property type="entry name" value="NA(+)/H(+) ANTIPORTER SUBUNIT F1"/>
    <property type="match status" value="1"/>
</dbReference>
<keyword evidence="6 8" id="KW-1133">Transmembrane helix</keyword>
<evidence type="ECO:0000313" key="10">
    <source>
        <dbReference type="Proteomes" id="UP000831327"/>
    </source>
</evidence>
<evidence type="ECO:0000256" key="1">
    <source>
        <dbReference type="ARBA" id="ARBA00004651"/>
    </source>
</evidence>
<protein>
    <recommendedName>
        <fullName evidence="11">Multiple resistance and pH regulation protein F</fullName>
    </recommendedName>
</protein>
<proteinExistence type="inferred from homology"/>
<sequence>MPDLLLVAAGLVLASVVAGLARVLRGPGLVDRIMAAQLLGTGGIAALLLAGVATATPAFVDAALVLALLAAFATIAMARAAPGGDDAR</sequence>
<evidence type="ECO:0000256" key="4">
    <source>
        <dbReference type="ARBA" id="ARBA00022475"/>
    </source>
</evidence>
<dbReference type="RefSeq" id="WP_244458042.1">
    <property type="nucleotide sequence ID" value="NZ_AP025637.1"/>
</dbReference>
<keyword evidence="5 8" id="KW-0812">Transmembrane</keyword>
<dbReference type="InterPro" id="IPR007208">
    <property type="entry name" value="MrpF/PhaF-like"/>
</dbReference>
<keyword evidence="3" id="KW-0813">Transport</keyword>
<dbReference type="Pfam" id="PF04066">
    <property type="entry name" value="MrpF_PhaF"/>
    <property type="match status" value="1"/>
</dbReference>
<reference evidence="9 10" key="1">
    <citation type="journal article" date="2016" name="Microbes Environ.">
        <title>Phylogenetically diverse aerobic anoxygenic phototrophic bacteria isolated from epilithic biofilms in Tama river, Japan.</title>
        <authorList>
            <person name="Hirose S."/>
            <person name="Matsuura K."/>
            <person name="Haruta S."/>
        </authorList>
    </citation>
    <scope>NUCLEOTIDE SEQUENCE [LARGE SCALE GENOMIC DNA]</scope>
    <source>
        <strain evidence="9 10">S08</strain>
    </source>
</reference>
<evidence type="ECO:0000256" key="5">
    <source>
        <dbReference type="ARBA" id="ARBA00022692"/>
    </source>
</evidence>
<keyword evidence="10" id="KW-1185">Reference proteome</keyword>
<organism evidence="9 10">
    <name type="scientific">Roseomonas fluvialis</name>
    <dbReference type="NCBI Taxonomy" id="1750527"/>
    <lineage>
        <taxon>Bacteria</taxon>
        <taxon>Pseudomonadati</taxon>
        <taxon>Pseudomonadota</taxon>
        <taxon>Alphaproteobacteria</taxon>
        <taxon>Acetobacterales</taxon>
        <taxon>Roseomonadaceae</taxon>
        <taxon>Roseomonas</taxon>
    </lineage>
</organism>
<gene>
    <name evidence="9" type="ORF">Rmf_06560</name>
</gene>
<comment type="subcellular location">
    <subcellularLocation>
        <location evidence="1">Cell membrane</location>
        <topology evidence="1">Multi-pass membrane protein</topology>
    </subcellularLocation>
</comment>
<evidence type="ECO:0000256" key="2">
    <source>
        <dbReference type="ARBA" id="ARBA00009212"/>
    </source>
</evidence>
<comment type="similarity">
    <text evidence="2">Belongs to the CPA3 antiporters (TC 2.A.63) subunit F family.</text>
</comment>
<evidence type="ECO:0000313" key="9">
    <source>
        <dbReference type="EMBL" id="BDG70727.1"/>
    </source>
</evidence>
<feature type="transmembrane region" description="Helical" evidence="8">
    <location>
        <begin position="62"/>
        <end position="81"/>
    </location>
</feature>
<name>A0ABN6NWD0_9PROT</name>
<accession>A0ABN6NWD0</accession>
<evidence type="ECO:0000256" key="3">
    <source>
        <dbReference type="ARBA" id="ARBA00022448"/>
    </source>
</evidence>
<evidence type="ECO:0000256" key="8">
    <source>
        <dbReference type="SAM" id="Phobius"/>
    </source>
</evidence>
<feature type="transmembrane region" description="Helical" evidence="8">
    <location>
        <begin position="35"/>
        <end position="55"/>
    </location>
</feature>
<keyword evidence="4" id="KW-1003">Cell membrane</keyword>
<evidence type="ECO:0000256" key="6">
    <source>
        <dbReference type="ARBA" id="ARBA00022989"/>
    </source>
</evidence>
<keyword evidence="7 8" id="KW-0472">Membrane</keyword>
<evidence type="ECO:0008006" key="11">
    <source>
        <dbReference type="Google" id="ProtNLM"/>
    </source>
</evidence>
<dbReference type="PANTHER" id="PTHR34702:SF1">
    <property type="entry name" value="NA(+)_H(+) ANTIPORTER SUBUNIT F"/>
    <property type="match status" value="1"/>
</dbReference>